<reference evidence="2" key="1">
    <citation type="journal article" date="2017" name="Nat. Ecol. Evol.">
        <title>Genome expansion and lineage-specific genetic innovations in the forest pathogenic fungi Armillaria.</title>
        <authorList>
            <person name="Sipos G."/>
            <person name="Prasanna A.N."/>
            <person name="Walter M.C."/>
            <person name="O'Connor E."/>
            <person name="Balint B."/>
            <person name="Krizsan K."/>
            <person name="Kiss B."/>
            <person name="Hess J."/>
            <person name="Varga T."/>
            <person name="Slot J."/>
            <person name="Riley R."/>
            <person name="Boka B."/>
            <person name="Rigling D."/>
            <person name="Barry K."/>
            <person name="Lee J."/>
            <person name="Mihaltcheva S."/>
            <person name="LaButti K."/>
            <person name="Lipzen A."/>
            <person name="Waldron R."/>
            <person name="Moloney N.M."/>
            <person name="Sperisen C."/>
            <person name="Kredics L."/>
            <person name="Vagvoelgyi C."/>
            <person name="Patrignani A."/>
            <person name="Fitzpatrick D."/>
            <person name="Nagy I."/>
            <person name="Doyle S."/>
            <person name="Anderson J.B."/>
            <person name="Grigoriev I.V."/>
            <person name="Gueldener U."/>
            <person name="Muensterkoetter M."/>
            <person name="Nagy L.G."/>
        </authorList>
    </citation>
    <scope>NUCLEOTIDE SEQUENCE [LARGE SCALE GENOMIC DNA]</scope>
    <source>
        <strain evidence="2">C18/9</strain>
    </source>
</reference>
<sequence length="115" mass="12574">MEIKSVLVLFSSSCSRHGYDMPRRFEGEGNPQRGNSGAIRGVGGGKSYLLTDIFTNNPNLSKEVLSSDKRYTTSVLQQAIYEIFQSLAVGSYYLLANVAGAMQNFKASTDIPRAN</sequence>
<proteinExistence type="predicted"/>
<organism evidence="1 2">
    <name type="scientific">Armillaria ostoyae</name>
    <name type="common">Armillaria root rot fungus</name>
    <dbReference type="NCBI Taxonomy" id="47428"/>
    <lineage>
        <taxon>Eukaryota</taxon>
        <taxon>Fungi</taxon>
        <taxon>Dikarya</taxon>
        <taxon>Basidiomycota</taxon>
        <taxon>Agaricomycotina</taxon>
        <taxon>Agaricomycetes</taxon>
        <taxon>Agaricomycetidae</taxon>
        <taxon>Agaricales</taxon>
        <taxon>Marasmiineae</taxon>
        <taxon>Physalacriaceae</taxon>
        <taxon>Armillaria</taxon>
    </lineage>
</organism>
<gene>
    <name evidence="1" type="ORF">ARMOST_04848</name>
</gene>
<name>A0A284QYJ3_ARMOS</name>
<evidence type="ECO:0000313" key="1">
    <source>
        <dbReference type="EMBL" id="SJL01526.1"/>
    </source>
</evidence>
<dbReference type="AlphaFoldDB" id="A0A284QYJ3"/>
<dbReference type="EMBL" id="FUEG01000003">
    <property type="protein sequence ID" value="SJL01526.1"/>
    <property type="molecule type" value="Genomic_DNA"/>
</dbReference>
<keyword evidence="2" id="KW-1185">Reference proteome</keyword>
<evidence type="ECO:0000313" key="2">
    <source>
        <dbReference type="Proteomes" id="UP000219338"/>
    </source>
</evidence>
<protein>
    <submittedName>
        <fullName evidence="1">Uncharacterized protein</fullName>
    </submittedName>
</protein>
<dbReference type="Proteomes" id="UP000219338">
    <property type="component" value="Unassembled WGS sequence"/>
</dbReference>
<accession>A0A284QYJ3</accession>